<comment type="similarity">
    <text evidence="4">Belongs to the glycosyl hydrolase 16 family. CRH1 subfamily.</text>
</comment>
<dbReference type="InterPro" id="IPR050546">
    <property type="entry name" value="Glycosyl_Hydrlase_16"/>
</dbReference>
<gene>
    <name evidence="9" type="ORF">GP486_006813</name>
</gene>
<dbReference type="GO" id="GO:0031505">
    <property type="term" value="P:fungal-type cell wall organization"/>
    <property type="evidence" value="ECO:0007669"/>
    <property type="project" value="TreeGrafter"/>
</dbReference>
<evidence type="ECO:0000256" key="1">
    <source>
        <dbReference type="ARBA" id="ARBA00022729"/>
    </source>
</evidence>
<dbReference type="GO" id="GO:0008061">
    <property type="term" value="F:chitin binding"/>
    <property type="evidence" value="ECO:0007669"/>
    <property type="project" value="InterPro"/>
</dbReference>
<accession>A0A9P8L788</accession>
<feature type="compositionally biased region" description="Polar residues" evidence="6">
    <location>
        <begin position="379"/>
        <end position="394"/>
    </location>
</feature>
<feature type="region of interest" description="Disordered" evidence="6">
    <location>
        <begin position="374"/>
        <end position="407"/>
    </location>
</feature>
<dbReference type="PANTHER" id="PTHR10963">
    <property type="entry name" value="GLYCOSYL HYDROLASE-RELATED"/>
    <property type="match status" value="1"/>
</dbReference>
<evidence type="ECO:0000256" key="2">
    <source>
        <dbReference type="ARBA" id="ARBA00022801"/>
    </source>
</evidence>
<protein>
    <recommendedName>
        <fullName evidence="8">GH16 domain-containing protein</fullName>
    </recommendedName>
</protein>
<comment type="function">
    <text evidence="5">Dual chitinase/transglycosylase that plays a role in cell wall architecture. Chitinase and transglycosylase activities are coupled. Required for the polysaccharide cross-linking at the septa and the cell wall. More specifically, transfers chitin to 1,6-beta-glucan in the cell wall.</text>
</comment>
<dbReference type="AlphaFoldDB" id="A0A9P8L788"/>
<keyword evidence="3" id="KW-0326">Glycosidase</keyword>
<evidence type="ECO:0000256" key="4">
    <source>
        <dbReference type="ARBA" id="ARBA00038074"/>
    </source>
</evidence>
<dbReference type="GO" id="GO:0016757">
    <property type="term" value="F:glycosyltransferase activity"/>
    <property type="evidence" value="ECO:0007669"/>
    <property type="project" value="TreeGrafter"/>
</dbReference>
<evidence type="ECO:0000256" key="6">
    <source>
        <dbReference type="SAM" id="MobiDB-lite"/>
    </source>
</evidence>
<keyword evidence="1 7" id="KW-0732">Signal</keyword>
<dbReference type="GO" id="GO:0004553">
    <property type="term" value="F:hydrolase activity, hydrolyzing O-glycosyl compounds"/>
    <property type="evidence" value="ECO:0007669"/>
    <property type="project" value="InterPro"/>
</dbReference>
<dbReference type="InterPro" id="IPR018371">
    <property type="entry name" value="Chitin-binding_1_CS"/>
</dbReference>
<evidence type="ECO:0000313" key="9">
    <source>
        <dbReference type="EMBL" id="KAH0552992.1"/>
    </source>
</evidence>
<name>A0A9P8L788_9PEZI</name>
<feature type="chain" id="PRO_5040284313" description="GH16 domain-containing protein" evidence="7">
    <location>
        <begin position="21"/>
        <end position="430"/>
    </location>
</feature>
<dbReference type="FunFam" id="2.60.120.200:FF:000159">
    <property type="entry name" value="Glycosidase"/>
    <property type="match status" value="1"/>
</dbReference>
<dbReference type="EMBL" id="JAGHQM010001660">
    <property type="protein sequence ID" value="KAH0552992.1"/>
    <property type="molecule type" value="Genomic_DNA"/>
</dbReference>
<dbReference type="SUPFAM" id="SSF49899">
    <property type="entry name" value="Concanavalin A-like lectins/glucanases"/>
    <property type="match status" value="1"/>
</dbReference>
<evidence type="ECO:0000256" key="7">
    <source>
        <dbReference type="SAM" id="SignalP"/>
    </source>
</evidence>
<dbReference type="Proteomes" id="UP000750711">
    <property type="component" value="Unassembled WGS sequence"/>
</dbReference>
<comment type="caution">
    <text evidence="9">The sequence shown here is derived from an EMBL/GenBank/DDBJ whole genome shotgun (WGS) entry which is preliminary data.</text>
</comment>
<evidence type="ECO:0000256" key="5">
    <source>
        <dbReference type="ARBA" id="ARBA00093308"/>
    </source>
</evidence>
<dbReference type="PROSITE" id="PS51762">
    <property type="entry name" value="GH16_2"/>
    <property type="match status" value="1"/>
</dbReference>
<reference evidence="9" key="1">
    <citation type="submission" date="2021-03" db="EMBL/GenBank/DDBJ databases">
        <title>Comparative genomics and phylogenomic investigation of the class Geoglossomycetes provide insights into ecological specialization and systematics.</title>
        <authorList>
            <person name="Melie T."/>
            <person name="Pirro S."/>
            <person name="Miller A.N."/>
            <person name="Quandt A."/>
        </authorList>
    </citation>
    <scope>NUCLEOTIDE SEQUENCE</scope>
    <source>
        <strain evidence="9">CAQ_001_2017</strain>
    </source>
</reference>
<dbReference type="InterPro" id="IPR000757">
    <property type="entry name" value="Beta-glucanase-like"/>
</dbReference>
<dbReference type="GO" id="GO:0009277">
    <property type="term" value="C:fungal-type cell wall"/>
    <property type="evidence" value="ECO:0007669"/>
    <property type="project" value="TreeGrafter"/>
</dbReference>
<keyword evidence="10" id="KW-1185">Reference proteome</keyword>
<dbReference type="InterPro" id="IPR013320">
    <property type="entry name" value="ConA-like_dom_sf"/>
</dbReference>
<evidence type="ECO:0000259" key="8">
    <source>
        <dbReference type="PROSITE" id="PS51762"/>
    </source>
</evidence>
<organism evidence="9 10">
    <name type="scientific">Trichoglossum hirsutum</name>
    <dbReference type="NCBI Taxonomy" id="265104"/>
    <lineage>
        <taxon>Eukaryota</taxon>
        <taxon>Fungi</taxon>
        <taxon>Dikarya</taxon>
        <taxon>Ascomycota</taxon>
        <taxon>Pezizomycotina</taxon>
        <taxon>Geoglossomycetes</taxon>
        <taxon>Geoglossales</taxon>
        <taxon>Geoglossaceae</taxon>
        <taxon>Trichoglossum</taxon>
    </lineage>
</organism>
<feature type="domain" description="GH16" evidence="8">
    <location>
        <begin position="62"/>
        <end position="276"/>
    </location>
</feature>
<dbReference type="GO" id="GO:0005975">
    <property type="term" value="P:carbohydrate metabolic process"/>
    <property type="evidence" value="ECO:0007669"/>
    <property type="project" value="InterPro"/>
</dbReference>
<keyword evidence="2" id="KW-0378">Hydrolase</keyword>
<evidence type="ECO:0000256" key="3">
    <source>
        <dbReference type="ARBA" id="ARBA00023295"/>
    </source>
</evidence>
<proteinExistence type="inferred from homology"/>
<dbReference type="Gene3D" id="2.60.120.200">
    <property type="match status" value="1"/>
</dbReference>
<sequence>MVRAWSYAALVALTANVAMGTDTVKCSSGSKCPKDLPCCSQYGECGVGAYCLGGCDPLSSNTLDSCVPAPVCKSDDYKLTSLDGITDKTKYLGDSSKTNWVVDGQPLAYQNQVLLTMAPKTVGTVMASSHYVWYGKISATMKTSRGAGVVSAFILLSDVKDEIDYEFVGVDLQTAQTNYYFQGITNYNNGGNISVSDTFNNYHTYTIDWTPDSITWSVDGKVGRVKKKADTWNSTSNRYDYPQTPARIQLSIWPGGLASNNPGTIAWAGGPINWDGPDIKTNGYYYATVNEVTVQCYDPPSNGTKKGSTSYIYADPSGLESAIQITDKNTTLRSLLGTGVNMTAELPTKGSSTSEVANVPGLNGGGPGLFGGYQPDGSAGNNPTKTANPTAFNQGGSGPNKSGAIKPEGERILKGSLFAGLIAVVGTMIL</sequence>
<dbReference type="PROSITE" id="PS00026">
    <property type="entry name" value="CHIT_BIND_I_1"/>
    <property type="match status" value="1"/>
</dbReference>
<dbReference type="Pfam" id="PF00722">
    <property type="entry name" value="Glyco_hydro_16"/>
    <property type="match status" value="1"/>
</dbReference>
<dbReference type="PANTHER" id="PTHR10963:SF22">
    <property type="entry name" value="GLYCOSIDASE CRH2-RELATED"/>
    <property type="match status" value="1"/>
</dbReference>
<dbReference type="CDD" id="cd02183">
    <property type="entry name" value="GH16_fungal_CRH1_transglycosylase"/>
    <property type="match status" value="1"/>
</dbReference>
<evidence type="ECO:0000313" key="10">
    <source>
        <dbReference type="Proteomes" id="UP000750711"/>
    </source>
</evidence>
<feature type="signal peptide" evidence="7">
    <location>
        <begin position="1"/>
        <end position="20"/>
    </location>
</feature>